<feature type="transmembrane region" description="Helical" evidence="12">
    <location>
        <begin position="340"/>
        <end position="364"/>
    </location>
</feature>
<evidence type="ECO:0000256" key="1">
    <source>
        <dbReference type="ARBA" id="ARBA00004651"/>
    </source>
</evidence>
<dbReference type="OrthoDB" id="6132759at2759"/>
<keyword evidence="3" id="KW-0813">Transport</keyword>
<evidence type="ECO:0000256" key="11">
    <source>
        <dbReference type="RuleBase" id="RU362091"/>
    </source>
</evidence>
<name>A0A6J1RXN3_FRAOC</name>
<feature type="transmembrane region" description="Helical" evidence="12">
    <location>
        <begin position="413"/>
        <end position="434"/>
    </location>
</feature>
<gene>
    <name evidence="14" type="primary">LOC113203296</name>
</gene>
<dbReference type="GO" id="GO:0006814">
    <property type="term" value="P:sodium ion transport"/>
    <property type="evidence" value="ECO:0007669"/>
    <property type="project" value="UniProtKB-KW"/>
</dbReference>
<keyword evidence="7" id="KW-0915">Sodium</keyword>
<feature type="transmembrane region" description="Helical" evidence="12">
    <location>
        <begin position="132"/>
        <end position="152"/>
    </location>
</feature>
<feature type="transmembrane region" description="Helical" evidence="12">
    <location>
        <begin position="284"/>
        <end position="308"/>
    </location>
</feature>
<evidence type="ECO:0000256" key="4">
    <source>
        <dbReference type="ARBA" id="ARBA00022475"/>
    </source>
</evidence>
<evidence type="ECO:0000313" key="13">
    <source>
        <dbReference type="Proteomes" id="UP000504606"/>
    </source>
</evidence>
<dbReference type="PROSITE" id="PS50283">
    <property type="entry name" value="NA_SOLUT_SYMP_3"/>
    <property type="match status" value="1"/>
</dbReference>
<feature type="transmembrane region" description="Helical" evidence="12">
    <location>
        <begin position="19"/>
        <end position="38"/>
    </location>
</feature>
<dbReference type="PANTHER" id="PTHR42985:SF21">
    <property type="entry name" value="SODIUM-DEPENDENT MULTIVITAMIN TRANSPORTER-LIKE PROTEIN"/>
    <property type="match status" value="1"/>
</dbReference>
<feature type="transmembrane region" description="Helical" evidence="12">
    <location>
        <begin position="88"/>
        <end position="111"/>
    </location>
</feature>
<dbReference type="InterPro" id="IPR051163">
    <property type="entry name" value="Sodium:Solute_Symporter_SSF"/>
</dbReference>
<feature type="transmembrane region" description="Helical" evidence="12">
    <location>
        <begin position="50"/>
        <end position="76"/>
    </location>
</feature>
<reference evidence="14" key="1">
    <citation type="submission" date="2025-08" db="UniProtKB">
        <authorList>
            <consortium name="RefSeq"/>
        </authorList>
    </citation>
    <scope>IDENTIFICATION</scope>
    <source>
        <tissue evidence="14">Whole organism</tissue>
    </source>
</reference>
<feature type="transmembrane region" description="Helical" evidence="12">
    <location>
        <begin position="243"/>
        <end position="263"/>
    </location>
</feature>
<evidence type="ECO:0000256" key="2">
    <source>
        <dbReference type="ARBA" id="ARBA00006434"/>
    </source>
</evidence>
<proteinExistence type="inferred from homology"/>
<dbReference type="InterPro" id="IPR001734">
    <property type="entry name" value="Na/solute_symporter"/>
</dbReference>
<evidence type="ECO:0000256" key="10">
    <source>
        <dbReference type="ARBA" id="ARBA00023201"/>
    </source>
</evidence>
<dbReference type="GO" id="GO:0015293">
    <property type="term" value="F:symporter activity"/>
    <property type="evidence" value="ECO:0007669"/>
    <property type="project" value="TreeGrafter"/>
</dbReference>
<keyword evidence="5 12" id="KW-0812">Transmembrane</keyword>
<dbReference type="PANTHER" id="PTHR42985">
    <property type="entry name" value="SODIUM-COUPLED MONOCARBOXYLATE TRANSPORTER"/>
    <property type="match status" value="1"/>
</dbReference>
<feature type="transmembrane region" description="Helical" evidence="12">
    <location>
        <begin position="446"/>
        <end position="467"/>
    </location>
</feature>
<dbReference type="InterPro" id="IPR038377">
    <property type="entry name" value="Na/Glc_symporter_sf"/>
</dbReference>
<sequence>MEVEGEPEHQALRFGALDYSSFVVMMLLSALVGVYYGFFKKQNSMSDYFLGGRSMGVFPIAMSLIASNISGVSVLVVPSDMYTYGPQIALVAVLGIPVVLLVVHFFLPTFYDLQYESSYEYLEHRFDKRIRTLSSVFYTIGSFLYMPIVMYVPCLAFHQVSGVDVQIINPVTCLICVFYTCLGGLRAVVWTDALQLVSLVLASVVIIFATLPQVGGLSGAWDRAAAGGRLDLFNMDLDPTVRATFWNVVFGESFYFLNSLAVAPSSVQRYLSMPTIGAAKRAAYTLAAGFTITRVLSCATGTLMYAYYFDCDPIAQKVVSHSDKMVPHFVMDVARDLPGLSGIFIAGVFSASLSTVSSILNTLAGTVYKDFIEGWLPKKPSEQQAAIYLKGITLIQGIAIFFLVMVVEKLGSILEVALSLTGMTTGATFGLFLLGMFVPWAESVGALTGASASLGFMSVVTLGNLQAKHSGRLRYPMLPTRTDGCNATLTNTTAPSTPLPVLPTLASRVEYDEDLFPLFRISPFLFVVIGVAITVTVGSAVSALVRAVRTRRGQKGGFADLPDPEMFSPPVGRAVRRRLAGAGRGKREEAVEMYQAVPLKADDVHSQAG</sequence>
<evidence type="ECO:0000256" key="6">
    <source>
        <dbReference type="ARBA" id="ARBA00022989"/>
    </source>
</evidence>
<evidence type="ECO:0000313" key="14">
    <source>
        <dbReference type="RefSeq" id="XP_026273724.1"/>
    </source>
</evidence>
<organism evidence="13 14">
    <name type="scientific">Frankliniella occidentalis</name>
    <name type="common">Western flower thrips</name>
    <name type="synonym">Euthrips occidentalis</name>
    <dbReference type="NCBI Taxonomy" id="133901"/>
    <lineage>
        <taxon>Eukaryota</taxon>
        <taxon>Metazoa</taxon>
        <taxon>Ecdysozoa</taxon>
        <taxon>Arthropoda</taxon>
        <taxon>Hexapoda</taxon>
        <taxon>Insecta</taxon>
        <taxon>Pterygota</taxon>
        <taxon>Neoptera</taxon>
        <taxon>Paraneoptera</taxon>
        <taxon>Thysanoptera</taxon>
        <taxon>Terebrantia</taxon>
        <taxon>Thripoidea</taxon>
        <taxon>Thripidae</taxon>
        <taxon>Frankliniella</taxon>
    </lineage>
</organism>
<evidence type="ECO:0000256" key="12">
    <source>
        <dbReference type="SAM" id="Phobius"/>
    </source>
</evidence>
<keyword evidence="9 12" id="KW-0472">Membrane</keyword>
<accession>A0A6J1RXN3</accession>
<evidence type="ECO:0000256" key="8">
    <source>
        <dbReference type="ARBA" id="ARBA00023065"/>
    </source>
</evidence>
<keyword evidence="4" id="KW-1003">Cell membrane</keyword>
<dbReference type="GeneID" id="113203296"/>
<dbReference type="RefSeq" id="XP_026273724.1">
    <property type="nucleotide sequence ID" value="XM_026417939.2"/>
</dbReference>
<evidence type="ECO:0000256" key="9">
    <source>
        <dbReference type="ARBA" id="ARBA00023136"/>
    </source>
</evidence>
<evidence type="ECO:0000256" key="7">
    <source>
        <dbReference type="ARBA" id="ARBA00023053"/>
    </source>
</evidence>
<dbReference type="NCBIfam" id="TIGR00813">
    <property type="entry name" value="sss"/>
    <property type="match status" value="1"/>
</dbReference>
<evidence type="ECO:0000256" key="3">
    <source>
        <dbReference type="ARBA" id="ARBA00022448"/>
    </source>
</evidence>
<comment type="similarity">
    <text evidence="2 11">Belongs to the sodium:solute symporter (SSF) (TC 2.A.21) family.</text>
</comment>
<dbReference type="Pfam" id="PF00474">
    <property type="entry name" value="SSF"/>
    <property type="match status" value="1"/>
</dbReference>
<dbReference type="Gene3D" id="1.20.1730.10">
    <property type="entry name" value="Sodium/glucose cotransporter"/>
    <property type="match status" value="1"/>
</dbReference>
<dbReference type="Proteomes" id="UP000504606">
    <property type="component" value="Unplaced"/>
</dbReference>
<keyword evidence="6 12" id="KW-1133">Transmembrane helix</keyword>
<keyword evidence="13" id="KW-1185">Reference proteome</keyword>
<protein>
    <submittedName>
        <fullName evidence="14">Sodium-coupled monocarboxylate transporter 1-like</fullName>
    </submittedName>
</protein>
<dbReference type="KEGG" id="foc:113203296"/>
<feature type="transmembrane region" description="Helical" evidence="12">
    <location>
        <begin position="385"/>
        <end position="407"/>
    </location>
</feature>
<dbReference type="AlphaFoldDB" id="A0A6J1RXN3"/>
<comment type="subcellular location">
    <subcellularLocation>
        <location evidence="1">Cell membrane</location>
        <topology evidence="1">Multi-pass membrane protein</topology>
    </subcellularLocation>
</comment>
<dbReference type="GO" id="GO:0005886">
    <property type="term" value="C:plasma membrane"/>
    <property type="evidence" value="ECO:0007669"/>
    <property type="project" value="UniProtKB-SubCell"/>
</dbReference>
<evidence type="ECO:0000256" key="5">
    <source>
        <dbReference type="ARBA" id="ARBA00022692"/>
    </source>
</evidence>
<feature type="transmembrane region" description="Helical" evidence="12">
    <location>
        <begin position="167"/>
        <end position="189"/>
    </location>
</feature>
<feature type="transmembrane region" description="Helical" evidence="12">
    <location>
        <begin position="196"/>
        <end position="214"/>
    </location>
</feature>
<feature type="transmembrane region" description="Helical" evidence="12">
    <location>
        <begin position="524"/>
        <end position="545"/>
    </location>
</feature>
<dbReference type="CDD" id="cd11492">
    <property type="entry name" value="SLC5sbd_NIS-SMVT"/>
    <property type="match status" value="1"/>
</dbReference>
<keyword evidence="8" id="KW-0406">Ion transport</keyword>
<keyword evidence="10" id="KW-0739">Sodium transport</keyword>